<protein>
    <recommendedName>
        <fullName evidence="2">diguanylate cyclase</fullName>
        <ecNumber evidence="2">2.7.7.65</ecNumber>
    </recommendedName>
</protein>
<dbReference type="InterPro" id="IPR011123">
    <property type="entry name" value="Y_Y_Y"/>
</dbReference>
<dbReference type="Gene3D" id="2.130.10.10">
    <property type="entry name" value="YVTN repeat-like/Quinoprotein amine dehydrogenase"/>
    <property type="match status" value="3"/>
</dbReference>
<dbReference type="PROSITE" id="PS50887">
    <property type="entry name" value="GGDEF"/>
    <property type="match status" value="1"/>
</dbReference>
<dbReference type="EMBL" id="FLRA01000023">
    <property type="protein sequence ID" value="SBT18584.1"/>
    <property type="molecule type" value="Genomic_DNA"/>
</dbReference>
<dbReference type="Proteomes" id="UP000092871">
    <property type="component" value="Unassembled WGS sequence"/>
</dbReference>
<keyword evidence="6" id="KW-0808">Transferase</keyword>
<keyword evidence="4" id="KW-0812">Transmembrane</keyword>
<organism evidence="6 9">
    <name type="scientific">Marinomonas gallaica</name>
    <dbReference type="NCBI Taxonomy" id="1806667"/>
    <lineage>
        <taxon>Bacteria</taxon>
        <taxon>Pseudomonadati</taxon>
        <taxon>Pseudomonadota</taxon>
        <taxon>Gammaproteobacteria</taxon>
        <taxon>Oceanospirillales</taxon>
        <taxon>Oceanospirillaceae</taxon>
        <taxon>Marinomonas</taxon>
    </lineage>
</organism>
<dbReference type="Gene3D" id="2.60.40.10">
    <property type="entry name" value="Immunoglobulins"/>
    <property type="match status" value="1"/>
</dbReference>
<dbReference type="OrthoDB" id="176203at2"/>
<accession>A0A1C3JTN0</accession>
<evidence type="ECO:0000256" key="2">
    <source>
        <dbReference type="ARBA" id="ARBA00012528"/>
    </source>
</evidence>
<dbReference type="InterPro" id="IPR043128">
    <property type="entry name" value="Rev_trsase/Diguanyl_cyclase"/>
</dbReference>
<dbReference type="Pfam" id="PF07495">
    <property type="entry name" value="Y_Y_Y"/>
    <property type="match status" value="1"/>
</dbReference>
<evidence type="ECO:0000256" key="4">
    <source>
        <dbReference type="SAM" id="Phobius"/>
    </source>
</evidence>
<keyword evidence="6" id="KW-0548">Nucleotidyltransferase</keyword>
<dbReference type="Gene3D" id="3.30.70.270">
    <property type="match status" value="1"/>
</dbReference>
<dbReference type="SMART" id="SM00267">
    <property type="entry name" value="GGDEF"/>
    <property type="match status" value="1"/>
</dbReference>
<dbReference type="Pfam" id="PF07494">
    <property type="entry name" value="Reg_prop"/>
    <property type="match status" value="4"/>
</dbReference>
<gene>
    <name evidence="6" type="primary">adrA_2</name>
    <name evidence="6" type="ORF">MGA5115_02731</name>
    <name evidence="7" type="ORF">MGA5116_02135</name>
</gene>
<evidence type="ECO:0000313" key="7">
    <source>
        <dbReference type="EMBL" id="SBT21539.1"/>
    </source>
</evidence>
<dbReference type="PANTHER" id="PTHR45138:SF9">
    <property type="entry name" value="DIGUANYLATE CYCLASE DGCM-RELATED"/>
    <property type="match status" value="1"/>
</dbReference>
<evidence type="ECO:0000313" key="8">
    <source>
        <dbReference type="Proteomes" id="UP000092840"/>
    </source>
</evidence>
<dbReference type="InterPro" id="IPR029787">
    <property type="entry name" value="Nucleotide_cyclase"/>
</dbReference>
<dbReference type="Pfam" id="PF00990">
    <property type="entry name" value="GGDEF"/>
    <property type="match status" value="1"/>
</dbReference>
<dbReference type="GO" id="GO:0005886">
    <property type="term" value="C:plasma membrane"/>
    <property type="evidence" value="ECO:0007669"/>
    <property type="project" value="TreeGrafter"/>
</dbReference>
<dbReference type="InterPro" id="IPR011110">
    <property type="entry name" value="Reg_prop"/>
</dbReference>
<dbReference type="GO" id="GO:1902201">
    <property type="term" value="P:negative regulation of bacterial-type flagellum-dependent cell motility"/>
    <property type="evidence" value="ECO:0007669"/>
    <property type="project" value="TreeGrafter"/>
</dbReference>
<dbReference type="PANTHER" id="PTHR45138">
    <property type="entry name" value="REGULATORY COMPONENTS OF SENSORY TRANSDUCTION SYSTEM"/>
    <property type="match status" value="1"/>
</dbReference>
<dbReference type="EMBL" id="FLRB01000013">
    <property type="protein sequence ID" value="SBT21539.1"/>
    <property type="molecule type" value="Genomic_DNA"/>
</dbReference>
<dbReference type="GO" id="GO:0052621">
    <property type="term" value="F:diguanylate cyclase activity"/>
    <property type="evidence" value="ECO:0007669"/>
    <property type="project" value="UniProtKB-EC"/>
</dbReference>
<dbReference type="InterPro" id="IPR013783">
    <property type="entry name" value="Ig-like_fold"/>
</dbReference>
<evidence type="ECO:0000313" key="6">
    <source>
        <dbReference type="EMBL" id="SBT18584.1"/>
    </source>
</evidence>
<dbReference type="FunFam" id="3.30.70.270:FF:000001">
    <property type="entry name" value="Diguanylate cyclase domain protein"/>
    <property type="match status" value="1"/>
</dbReference>
<dbReference type="NCBIfam" id="TIGR00254">
    <property type="entry name" value="GGDEF"/>
    <property type="match status" value="1"/>
</dbReference>
<dbReference type="InterPro" id="IPR050469">
    <property type="entry name" value="Diguanylate_Cyclase"/>
</dbReference>
<dbReference type="CDD" id="cd01949">
    <property type="entry name" value="GGDEF"/>
    <property type="match status" value="1"/>
</dbReference>
<dbReference type="AlphaFoldDB" id="A0A1C3JTN0"/>
<evidence type="ECO:0000256" key="3">
    <source>
        <dbReference type="ARBA" id="ARBA00034247"/>
    </source>
</evidence>
<reference evidence="7 8" key="2">
    <citation type="submission" date="2016-06" db="EMBL/GenBank/DDBJ databases">
        <authorList>
            <person name="Rodrigo-Torres L."/>
            <person name="Arahal D.R."/>
        </authorList>
    </citation>
    <scope>NUCLEOTIDE SEQUENCE [LARGE SCALE GENOMIC DNA]</scope>
    <source>
        <strain evidence="7 8">CECT 5116</strain>
    </source>
</reference>
<name>A0A1C3JTN0_9GAMM</name>
<dbReference type="InterPro" id="IPR000160">
    <property type="entry name" value="GGDEF_dom"/>
</dbReference>
<dbReference type="InterPro" id="IPR015943">
    <property type="entry name" value="WD40/YVTN_repeat-like_dom_sf"/>
</dbReference>
<evidence type="ECO:0000313" key="9">
    <source>
        <dbReference type="Proteomes" id="UP000092871"/>
    </source>
</evidence>
<dbReference type="EC" id="2.7.7.65" evidence="2"/>
<proteinExistence type="predicted"/>
<dbReference type="RefSeq" id="WP_083202972.1">
    <property type="nucleotide sequence ID" value="NZ_FLRA01000023.1"/>
</dbReference>
<sequence length="989" mass="111435">MKNLLFLLKLRYFGFSICFLGLSMQLSRYYDGLKWLMCSIALLYGTSIYAAVSMHDYFADVWTSHDGLPHNSVNAIAQTEDGYLWFATWEGVARYNGKSFKLFSRDPETGLIDAAVRALAPANGNQLWVGGGRGGITVREHYSWSQQEPAKSLVNDILLDDDSNLWLAVEGEGVYYRQKEGENTYSEDRLVLNVSTAHLTQTRSGLIYAATRSGLYRVSSEGAQKLQIPDIPKNVRVYYVSVDHRDHVLIGTTNGAWRYDGKQFIELLPDLRTSTITVVEEDDEGSIWLGSIDKGLARITLRGVDFIDTSSGLPNNRVISWFQDSEGSIWVGTNGGVMRLREAPFRNYSALEGLEGNFVRTLLNIPGDRFLVGSSEGLNLIEDGKVLVASEQPAARQSMLSLANISDQSVLVGTQRNGVYRWKSGLMTPLYNKDNGLPDNEVRALLEDSKGRVWIGTVNGLVVFEQDGTRTVFDEHSSNLPDNYIIALSEDRRGRIWIGTAEGVAVYDRRNRILPIDISIFEQAQYVFGFYIEPGFVWMATDRGLLRYDTIANELTGVGKSEGLPIDKLFQVVYDRMGSFWLTSNRGIWKISYVEAHRAASGEIAAINFEHFGDEDGMGSSQANGGSTPAAVSAKRGMLGFATAGGVSFILPTTLKQLYQYSLPIVIEDVEVDGVSINPQRDYSLQPGSNRIRINFAGLSYIMPERLQYQTKLVGFDDDWNYQGSQTVAEYTNLPPGHYEFHVSVRYPYGEWHESKTKYEFELQPLVWQRRDVQALLLIALVAGLTLLMYWRVYALKKRQRDMAMQIHTKTEALREQAERFERLSKEDVLTGLYNRRAFDEKVRRDFMLSIQGLGKLNLAILDIDHFKQVNDRFSHIVGDEVIKLMAKFLKESVSAPNVVARWGGEEFTLLIHGTEEQALALCNGLLEGVAKLHCPQLNDEFHLTVSIGLANALGCQDYQSLLKRADHALYQAKNSGRNRIEQYHEFRR</sequence>
<dbReference type="SUPFAM" id="SSF63829">
    <property type="entry name" value="Calcium-dependent phosphotriesterase"/>
    <property type="match status" value="3"/>
</dbReference>
<keyword evidence="4" id="KW-1133">Transmembrane helix</keyword>
<evidence type="ECO:0000259" key="5">
    <source>
        <dbReference type="PROSITE" id="PS50887"/>
    </source>
</evidence>
<feature type="transmembrane region" description="Helical" evidence="4">
    <location>
        <begin position="775"/>
        <end position="795"/>
    </location>
</feature>
<keyword evidence="4" id="KW-0472">Membrane</keyword>
<reference evidence="6 9" key="1">
    <citation type="submission" date="2016-06" db="EMBL/GenBank/DDBJ databases">
        <authorList>
            <person name="Kjaerup R.B."/>
            <person name="Dalgaard T.S."/>
            <person name="Juul-Madsen H.R."/>
        </authorList>
    </citation>
    <scope>NUCLEOTIDE SEQUENCE [LARGE SCALE GENOMIC DNA]</scope>
    <source>
        <strain evidence="6 9">CECT 5115</strain>
    </source>
</reference>
<comment type="catalytic activity">
    <reaction evidence="3">
        <text>2 GTP = 3',3'-c-di-GMP + 2 diphosphate</text>
        <dbReference type="Rhea" id="RHEA:24898"/>
        <dbReference type="ChEBI" id="CHEBI:33019"/>
        <dbReference type="ChEBI" id="CHEBI:37565"/>
        <dbReference type="ChEBI" id="CHEBI:58805"/>
        <dbReference type="EC" id="2.7.7.65"/>
    </reaction>
</comment>
<feature type="domain" description="GGDEF" evidence="5">
    <location>
        <begin position="855"/>
        <end position="986"/>
    </location>
</feature>
<keyword evidence="8" id="KW-1185">Reference proteome</keyword>
<dbReference type="Proteomes" id="UP000092840">
    <property type="component" value="Unassembled WGS sequence"/>
</dbReference>
<dbReference type="SUPFAM" id="SSF55073">
    <property type="entry name" value="Nucleotide cyclase"/>
    <property type="match status" value="1"/>
</dbReference>
<dbReference type="GO" id="GO:0043709">
    <property type="term" value="P:cell adhesion involved in single-species biofilm formation"/>
    <property type="evidence" value="ECO:0007669"/>
    <property type="project" value="TreeGrafter"/>
</dbReference>
<evidence type="ECO:0000256" key="1">
    <source>
        <dbReference type="ARBA" id="ARBA00001946"/>
    </source>
</evidence>
<comment type="cofactor">
    <cofactor evidence="1">
        <name>Mg(2+)</name>
        <dbReference type="ChEBI" id="CHEBI:18420"/>
    </cofactor>
</comment>